<evidence type="ECO:0008006" key="3">
    <source>
        <dbReference type="Google" id="ProtNLM"/>
    </source>
</evidence>
<evidence type="ECO:0000313" key="2">
    <source>
        <dbReference type="Proteomes" id="UP000199614"/>
    </source>
</evidence>
<evidence type="ECO:0000313" key="1">
    <source>
        <dbReference type="EMBL" id="SFO47075.1"/>
    </source>
</evidence>
<dbReference type="RefSeq" id="WP_093355713.1">
    <property type="nucleotide sequence ID" value="NZ_FOUY01000064.1"/>
</dbReference>
<reference evidence="1 2" key="1">
    <citation type="submission" date="2016-10" db="EMBL/GenBank/DDBJ databases">
        <authorList>
            <person name="de Groot N.N."/>
        </authorList>
    </citation>
    <scope>NUCLEOTIDE SEQUENCE [LARGE SCALE GENOMIC DNA]</scope>
    <source>
        <strain evidence="1 2">CGMCC 4.1877</strain>
    </source>
</reference>
<dbReference type="OrthoDB" id="4311068at2"/>
<keyword evidence="2" id="KW-1185">Reference proteome</keyword>
<protein>
    <recommendedName>
        <fullName evidence="3">SPOR domain-containing protein</fullName>
    </recommendedName>
</protein>
<sequence>MTASIPGASIRNMEKSAFRPNTEPKAFFEIKVGVYCTEAQARRLVDEIQLLLCPDPEHNGPCPVPWTTAHWDLDRPEAAATYPALVEQVRIEQGGDQS</sequence>
<accession>A0A1I5HFQ1</accession>
<gene>
    <name evidence="1" type="ORF">SAMN05216207_106412</name>
</gene>
<proteinExistence type="predicted"/>
<dbReference type="AlphaFoldDB" id="A0A1I5HFQ1"/>
<name>A0A1I5HFQ1_PSUAM</name>
<dbReference type="EMBL" id="FOUY01000064">
    <property type="protein sequence ID" value="SFO47075.1"/>
    <property type="molecule type" value="Genomic_DNA"/>
</dbReference>
<dbReference type="Proteomes" id="UP000199614">
    <property type="component" value="Unassembled WGS sequence"/>
</dbReference>
<organism evidence="1 2">
    <name type="scientific">Pseudonocardia ammonioxydans</name>
    <dbReference type="NCBI Taxonomy" id="260086"/>
    <lineage>
        <taxon>Bacteria</taxon>
        <taxon>Bacillati</taxon>
        <taxon>Actinomycetota</taxon>
        <taxon>Actinomycetes</taxon>
        <taxon>Pseudonocardiales</taxon>
        <taxon>Pseudonocardiaceae</taxon>
        <taxon>Pseudonocardia</taxon>
    </lineage>
</organism>